<dbReference type="Pfam" id="PF01987">
    <property type="entry name" value="AIM24"/>
    <property type="match status" value="1"/>
</dbReference>
<dbReference type="Proteomes" id="UP000184383">
    <property type="component" value="Unassembled WGS sequence"/>
</dbReference>
<dbReference type="VEuPathDB" id="FungiDB:ASPWEDRAFT_550058"/>
<dbReference type="STRING" id="1073089.A0A1L9RG82"/>
<evidence type="ECO:0000256" key="1">
    <source>
        <dbReference type="RuleBase" id="RU363045"/>
    </source>
</evidence>
<dbReference type="PANTHER" id="PTHR31801:SF0">
    <property type="entry name" value="ALTERED INHERITANCE OF MITOCHONDRIA PROTEIN 24, MITOCHONDRIAL"/>
    <property type="match status" value="1"/>
</dbReference>
<dbReference type="InterPro" id="IPR036983">
    <property type="entry name" value="AIM24_sf"/>
</dbReference>
<dbReference type="NCBIfam" id="TIGR00266">
    <property type="entry name" value="TIGR00266 family protein"/>
    <property type="match status" value="1"/>
</dbReference>
<evidence type="ECO:0000313" key="4">
    <source>
        <dbReference type="Proteomes" id="UP000184383"/>
    </source>
</evidence>
<feature type="compositionally biased region" description="Pro residues" evidence="2">
    <location>
        <begin position="1"/>
        <end position="20"/>
    </location>
</feature>
<dbReference type="InterPro" id="IPR016031">
    <property type="entry name" value="Trp_RNA-bd_attenuator-like_dom"/>
</dbReference>
<reference evidence="4" key="1">
    <citation type="journal article" date="2017" name="Genome Biol.">
        <title>Comparative genomics reveals high biological diversity and specific adaptations in the industrially and medically important fungal genus Aspergillus.</title>
        <authorList>
            <person name="de Vries R.P."/>
            <person name="Riley R."/>
            <person name="Wiebenga A."/>
            <person name="Aguilar-Osorio G."/>
            <person name="Amillis S."/>
            <person name="Uchima C.A."/>
            <person name="Anderluh G."/>
            <person name="Asadollahi M."/>
            <person name="Askin M."/>
            <person name="Barry K."/>
            <person name="Battaglia E."/>
            <person name="Bayram O."/>
            <person name="Benocci T."/>
            <person name="Braus-Stromeyer S.A."/>
            <person name="Caldana C."/>
            <person name="Canovas D."/>
            <person name="Cerqueira G.C."/>
            <person name="Chen F."/>
            <person name="Chen W."/>
            <person name="Choi C."/>
            <person name="Clum A."/>
            <person name="Dos Santos R.A."/>
            <person name="Damasio A.R."/>
            <person name="Diallinas G."/>
            <person name="Emri T."/>
            <person name="Fekete E."/>
            <person name="Flipphi M."/>
            <person name="Freyberg S."/>
            <person name="Gallo A."/>
            <person name="Gournas C."/>
            <person name="Habgood R."/>
            <person name="Hainaut M."/>
            <person name="Harispe M.L."/>
            <person name="Henrissat B."/>
            <person name="Hilden K.S."/>
            <person name="Hope R."/>
            <person name="Hossain A."/>
            <person name="Karabika E."/>
            <person name="Karaffa L."/>
            <person name="Karanyi Z."/>
            <person name="Krasevec N."/>
            <person name="Kuo A."/>
            <person name="Kusch H."/>
            <person name="LaButti K."/>
            <person name="Lagendijk E.L."/>
            <person name="Lapidus A."/>
            <person name="Levasseur A."/>
            <person name="Lindquist E."/>
            <person name="Lipzen A."/>
            <person name="Logrieco A.F."/>
            <person name="MacCabe A."/>
            <person name="Maekelae M.R."/>
            <person name="Malavazi I."/>
            <person name="Melin P."/>
            <person name="Meyer V."/>
            <person name="Mielnichuk N."/>
            <person name="Miskei M."/>
            <person name="Molnar A.P."/>
            <person name="Mule G."/>
            <person name="Ngan C.Y."/>
            <person name="Orejas M."/>
            <person name="Orosz E."/>
            <person name="Ouedraogo J.P."/>
            <person name="Overkamp K.M."/>
            <person name="Park H.-S."/>
            <person name="Perrone G."/>
            <person name="Piumi F."/>
            <person name="Punt P.J."/>
            <person name="Ram A.F."/>
            <person name="Ramon A."/>
            <person name="Rauscher S."/>
            <person name="Record E."/>
            <person name="Riano-Pachon D.M."/>
            <person name="Robert V."/>
            <person name="Roehrig J."/>
            <person name="Ruller R."/>
            <person name="Salamov A."/>
            <person name="Salih N.S."/>
            <person name="Samson R.A."/>
            <person name="Sandor E."/>
            <person name="Sanguinetti M."/>
            <person name="Schuetze T."/>
            <person name="Sepcic K."/>
            <person name="Shelest E."/>
            <person name="Sherlock G."/>
            <person name="Sophianopoulou V."/>
            <person name="Squina F.M."/>
            <person name="Sun H."/>
            <person name="Susca A."/>
            <person name="Todd R.B."/>
            <person name="Tsang A."/>
            <person name="Unkles S.E."/>
            <person name="van de Wiele N."/>
            <person name="van Rossen-Uffink D."/>
            <person name="Oliveira J.V."/>
            <person name="Vesth T.C."/>
            <person name="Visser J."/>
            <person name="Yu J.-H."/>
            <person name="Zhou M."/>
            <person name="Andersen M.R."/>
            <person name="Archer D.B."/>
            <person name="Baker S.E."/>
            <person name="Benoit I."/>
            <person name="Brakhage A.A."/>
            <person name="Braus G.H."/>
            <person name="Fischer R."/>
            <person name="Frisvad J.C."/>
            <person name="Goldman G.H."/>
            <person name="Houbraken J."/>
            <person name="Oakley B."/>
            <person name="Pocsi I."/>
            <person name="Scazzocchio C."/>
            <person name="Seiboth B."/>
            <person name="vanKuyk P.A."/>
            <person name="Wortman J."/>
            <person name="Dyer P.S."/>
            <person name="Grigoriev I.V."/>
        </authorList>
    </citation>
    <scope>NUCLEOTIDE SEQUENCE [LARGE SCALE GENOMIC DNA]</scope>
    <source>
        <strain evidence="4">DTO 134E9</strain>
    </source>
</reference>
<name>A0A1L9RG82_ASPWE</name>
<proteinExistence type="inferred from homology"/>
<dbReference type="RefSeq" id="XP_040687625.1">
    <property type="nucleotide sequence ID" value="XM_040838137.1"/>
</dbReference>
<dbReference type="AlphaFoldDB" id="A0A1L9RG82"/>
<comment type="subcellular location">
    <subcellularLocation>
        <location evidence="1">Mitochondrion</location>
    </subcellularLocation>
</comment>
<sequence>MATAFPPPPNQNSQFPPPPNSASFAPPQGSPGFPPPNFNYPPPPKQTYPSASPPPAEGYQTPNQYNAAAFAANSGPMTVSPPPQSPPPAVKAERTSSGPPAFGQILASNQDDVGTFNGGSFRVSHRDSNSLLTMQLAMGCPIEAKPGAMIAMSHSISLKGSIKFSLKKMFAGGEMSTSTFTGPGELLLAPSTLGDIMSLRLSGSDSWKVGKDGFLAATSGVSKEYQSQSLSKGMFSGEGLFVYKMSGNGIVWLQSFGAIIKKDIADGETYFVDNGHLVAWNCKYKIERVASGGIISGISSGEGLACRFTGPGTVYIQTRNVSAFAAHIGAHTASN</sequence>
<feature type="region of interest" description="Disordered" evidence="2">
    <location>
        <begin position="1"/>
        <end position="106"/>
    </location>
</feature>
<dbReference type="GO" id="GO:0005739">
    <property type="term" value="C:mitochondrion"/>
    <property type="evidence" value="ECO:0007669"/>
    <property type="project" value="UniProtKB-SubCell"/>
</dbReference>
<dbReference type="InterPro" id="IPR002838">
    <property type="entry name" value="AIM24"/>
</dbReference>
<feature type="compositionally biased region" description="Pro residues" evidence="2">
    <location>
        <begin position="28"/>
        <end position="56"/>
    </location>
</feature>
<protein>
    <recommendedName>
        <fullName evidence="1">Altered inheritance of mitochondria protein 24, mitochondrial</fullName>
    </recommendedName>
</protein>
<evidence type="ECO:0000313" key="3">
    <source>
        <dbReference type="EMBL" id="OJJ33949.1"/>
    </source>
</evidence>
<feature type="compositionally biased region" description="Pro residues" evidence="2">
    <location>
        <begin position="79"/>
        <end position="89"/>
    </location>
</feature>
<keyword evidence="1" id="KW-0496">Mitochondrion</keyword>
<accession>A0A1L9RG82</accession>
<keyword evidence="4" id="KW-1185">Reference proteome</keyword>
<dbReference type="OrthoDB" id="1705416at2759"/>
<dbReference type="EMBL" id="KV878213">
    <property type="protein sequence ID" value="OJJ33949.1"/>
    <property type="molecule type" value="Genomic_DNA"/>
</dbReference>
<dbReference type="SUPFAM" id="SSF51219">
    <property type="entry name" value="TRAP-like"/>
    <property type="match status" value="1"/>
</dbReference>
<dbReference type="GeneID" id="63753985"/>
<comment type="similarity">
    <text evidence="1">Belongs to the AIM24 family.</text>
</comment>
<organism evidence="3 4">
    <name type="scientific">Aspergillus wentii DTO 134E9</name>
    <dbReference type="NCBI Taxonomy" id="1073089"/>
    <lineage>
        <taxon>Eukaryota</taxon>
        <taxon>Fungi</taxon>
        <taxon>Dikarya</taxon>
        <taxon>Ascomycota</taxon>
        <taxon>Pezizomycotina</taxon>
        <taxon>Eurotiomycetes</taxon>
        <taxon>Eurotiomycetidae</taxon>
        <taxon>Eurotiales</taxon>
        <taxon>Aspergillaceae</taxon>
        <taxon>Aspergillus</taxon>
        <taxon>Aspergillus subgen. Cremei</taxon>
    </lineage>
</organism>
<gene>
    <name evidence="3" type="ORF">ASPWEDRAFT_550058</name>
</gene>
<evidence type="ECO:0000256" key="2">
    <source>
        <dbReference type="SAM" id="MobiDB-lite"/>
    </source>
</evidence>
<dbReference type="PANTHER" id="PTHR31801">
    <property type="entry name" value="ALTERED INHERITANCE OF MITOCHONDRIA PROTEIN 24, MITOCHONDRIAL"/>
    <property type="match status" value="1"/>
</dbReference>
<dbReference type="Gene3D" id="3.60.160.10">
    <property type="entry name" value="Mitochondrial biogenesis AIM24"/>
    <property type="match status" value="1"/>
</dbReference>